<evidence type="ECO:0000256" key="1">
    <source>
        <dbReference type="SAM" id="MobiDB-lite"/>
    </source>
</evidence>
<evidence type="ECO:0000313" key="3">
    <source>
        <dbReference type="Proteomes" id="UP001292094"/>
    </source>
</evidence>
<keyword evidence="3" id="KW-1185">Reference proteome</keyword>
<dbReference type="InterPro" id="IPR038606">
    <property type="entry name" value="To_sf"/>
</dbReference>
<dbReference type="PANTHER" id="PTHR11008">
    <property type="entry name" value="PROTEIN TAKEOUT-LIKE PROTEIN"/>
    <property type="match status" value="1"/>
</dbReference>
<reference evidence="2" key="1">
    <citation type="submission" date="2023-11" db="EMBL/GenBank/DDBJ databases">
        <title>Genome assemblies of two species of porcelain crab, Petrolisthes cinctipes and Petrolisthes manimaculis (Anomura: Porcellanidae).</title>
        <authorList>
            <person name="Angst P."/>
        </authorList>
    </citation>
    <scope>NUCLEOTIDE SEQUENCE</scope>
    <source>
        <strain evidence="2">PB745_02</strain>
        <tissue evidence="2">Gill</tissue>
    </source>
</reference>
<dbReference type="Gene3D" id="3.15.10.30">
    <property type="entry name" value="Haemolymph juvenile hormone binding protein"/>
    <property type="match status" value="1"/>
</dbReference>
<dbReference type="SMART" id="SM00700">
    <property type="entry name" value="JHBP"/>
    <property type="match status" value="1"/>
</dbReference>
<gene>
    <name evidence="2" type="ORF">Pmani_016792</name>
</gene>
<dbReference type="Proteomes" id="UP001292094">
    <property type="component" value="Unassembled WGS sequence"/>
</dbReference>
<dbReference type="Pfam" id="PF06585">
    <property type="entry name" value="JHBP"/>
    <property type="match status" value="1"/>
</dbReference>
<protein>
    <submittedName>
        <fullName evidence="2">Uncharacterized protein</fullName>
    </submittedName>
</protein>
<comment type="caution">
    <text evidence="2">The sequence shown here is derived from an EMBL/GenBank/DDBJ whole genome shotgun (WGS) entry which is preliminary data.</text>
</comment>
<dbReference type="PANTHER" id="PTHR11008:SF9">
    <property type="entry name" value="PROTEIN TAKEOUT-LIKE PROTEIN"/>
    <property type="match status" value="1"/>
</dbReference>
<proteinExistence type="predicted"/>
<dbReference type="AlphaFoldDB" id="A0AAE1U8E8"/>
<organism evidence="2 3">
    <name type="scientific">Petrolisthes manimaculis</name>
    <dbReference type="NCBI Taxonomy" id="1843537"/>
    <lineage>
        <taxon>Eukaryota</taxon>
        <taxon>Metazoa</taxon>
        <taxon>Ecdysozoa</taxon>
        <taxon>Arthropoda</taxon>
        <taxon>Crustacea</taxon>
        <taxon>Multicrustacea</taxon>
        <taxon>Malacostraca</taxon>
        <taxon>Eumalacostraca</taxon>
        <taxon>Eucarida</taxon>
        <taxon>Decapoda</taxon>
        <taxon>Pleocyemata</taxon>
        <taxon>Anomura</taxon>
        <taxon>Galatheoidea</taxon>
        <taxon>Porcellanidae</taxon>
        <taxon>Petrolisthes</taxon>
    </lineage>
</organism>
<name>A0AAE1U8E8_9EUCA</name>
<dbReference type="InterPro" id="IPR010562">
    <property type="entry name" value="Haemolymph_juvenile_hormone-bd"/>
</dbReference>
<accession>A0AAE1U8E8</accession>
<evidence type="ECO:0000313" key="2">
    <source>
        <dbReference type="EMBL" id="KAK4311736.1"/>
    </source>
</evidence>
<feature type="region of interest" description="Disordered" evidence="1">
    <location>
        <begin position="1"/>
        <end position="20"/>
    </location>
</feature>
<sequence>MVRDTTAMTEHSGAEEGGAVSAAGEEAIRTILSSLRDSMKGEDAGGGVVGQATAGLDPLLLDPQILSHQHPAVNTMLRLHSMALKGLSEFIIKDVKVNMRLLTVTVSLSYDTLLLEGQYDLQGKVVKVIPVSARGPFTITTTNSRVTLRAKLKEYRGRLEVRDMNTEVVFEGVRCHLAQMTGGAMVSKILNPILTDNLERERHKVASSINLILKTALNNELKNYNLGVSLQLLRTSDKLMRRASLY</sequence>
<dbReference type="EMBL" id="JAWZYT010001488">
    <property type="protein sequence ID" value="KAK4311736.1"/>
    <property type="molecule type" value="Genomic_DNA"/>
</dbReference>